<evidence type="ECO:0000313" key="2">
    <source>
        <dbReference type="Proteomes" id="UP000249619"/>
    </source>
</evidence>
<dbReference type="STRING" id="183478.A0A364N997"/>
<dbReference type="AlphaFoldDB" id="A0A364N997"/>
<evidence type="ECO:0000313" key="1">
    <source>
        <dbReference type="EMBL" id="RAR13733.1"/>
    </source>
</evidence>
<protein>
    <submittedName>
        <fullName evidence="1">Uncharacterized protein</fullName>
    </submittedName>
</protein>
<name>A0A364N997_STELY</name>
<keyword evidence="2" id="KW-1185">Reference proteome</keyword>
<dbReference type="Proteomes" id="UP000249619">
    <property type="component" value="Unassembled WGS sequence"/>
</dbReference>
<reference evidence="2" key="1">
    <citation type="submission" date="2018-05" db="EMBL/GenBank/DDBJ databases">
        <title>Draft genome sequence of Stemphylium lycopersici strain CIDEFI 213.</title>
        <authorList>
            <person name="Medina R."/>
            <person name="Franco M.E.E."/>
            <person name="Lucentini C.G."/>
            <person name="Saparrat M.C.N."/>
            <person name="Balatti P.A."/>
        </authorList>
    </citation>
    <scope>NUCLEOTIDE SEQUENCE [LARGE SCALE GENOMIC DNA]</scope>
    <source>
        <strain evidence="2">CIDEFI 213</strain>
    </source>
</reference>
<organism evidence="1 2">
    <name type="scientific">Stemphylium lycopersici</name>
    <name type="common">Tomato gray leaf spot disease fungus</name>
    <name type="synonym">Thyrospora lycopersici</name>
    <dbReference type="NCBI Taxonomy" id="183478"/>
    <lineage>
        <taxon>Eukaryota</taxon>
        <taxon>Fungi</taxon>
        <taxon>Dikarya</taxon>
        <taxon>Ascomycota</taxon>
        <taxon>Pezizomycotina</taxon>
        <taxon>Dothideomycetes</taxon>
        <taxon>Pleosporomycetidae</taxon>
        <taxon>Pleosporales</taxon>
        <taxon>Pleosporineae</taxon>
        <taxon>Pleosporaceae</taxon>
        <taxon>Stemphylium</taxon>
    </lineage>
</organism>
<gene>
    <name evidence="1" type="ORF">DDE83_002918</name>
</gene>
<dbReference type="EMBL" id="QGDH01000031">
    <property type="protein sequence ID" value="RAR13733.1"/>
    <property type="molecule type" value="Genomic_DNA"/>
</dbReference>
<sequence length="339" mass="38835">MARFFDLPRELRDMIYREVLMSPAPRPSLHDIQSASHWQPIHQTHRATPGFRCSISSREIPGTCASILACNRQINEEMTLIVAKERRRQQLAARLDCAVKGDSHYFTWLAIPFVRPEKSNAAGQQEGDNQESWISKAITTWIIRSLGFRQTLDENLTGPFSTSLDRSYSSIERLWVDVRPSSESGASNAVEAEIPRRDMTSWAICAALKHIFDNGPDRMHKNRRLKYIDEVIINILPQEPVASANTPRSEGDEEDTLLVPEVQPTNPTELLRDELVNVWDKIWSATDANTSEFKARLYRPLLEKIKRVRICVGGVTFRTRGLAIELERGRAEMRRIQMR</sequence>
<accession>A0A364N997</accession>
<proteinExistence type="predicted"/>
<comment type="caution">
    <text evidence="1">The sequence shown here is derived from an EMBL/GenBank/DDBJ whole genome shotgun (WGS) entry which is preliminary data.</text>
</comment>